<evidence type="ECO:0000313" key="2">
    <source>
        <dbReference type="Proteomes" id="UP000315783"/>
    </source>
</evidence>
<name>A0A545V028_9HYPO</name>
<comment type="caution">
    <text evidence="1">The sequence shown here is derived from an EMBL/GenBank/DDBJ whole genome shotgun (WGS) entry which is preliminary data.</text>
</comment>
<accession>A0A545V028</accession>
<proteinExistence type="predicted"/>
<evidence type="ECO:0000313" key="1">
    <source>
        <dbReference type="EMBL" id="TQV95053.1"/>
    </source>
</evidence>
<keyword evidence="2" id="KW-1185">Reference proteome</keyword>
<protein>
    <submittedName>
        <fullName evidence="1">Uncharacterized protein</fullName>
    </submittedName>
</protein>
<reference evidence="1 2" key="1">
    <citation type="journal article" date="2019" name="Appl. Microbiol. Biotechnol.">
        <title>Genome sequence of Isaria javanica and comparative genome analysis insights into family S53 peptidase evolution in fungal entomopathogens.</title>
        <authorList>
            <person name="Lin R."/>
            <person name="Zhang X."/>
            <person name="Xin B."/>
            <person name="Zou M."/>
            <person name="Gao Y."/>
            <person name="Qin F."/>
            <person name="Hu Q."/>
            <person name="Xie B."/>
            <person name="Cheng X."/>
        </authorList>
    </citation>
    <scope>NUCLEOTIDE SEQUENCE [LARGE SCALE GENOMIC DNA]</scope>
    <source>
        <strain evidence="1 2">IJ1G</strain>
    </source>
</reference>
<sequence>MVSLEIRLPRLGSIRERIASECHHISVPTAEGGSATRYVATQRSTTGDCLRAASPAMPETFSCCTPLTNLAGCRSLCRHKDNCRSCKFREDDGSRFLHDEPVCQAQGSNDQSRRWRFFAAATVQAISRLRCLRTASVVPFPSVARGRTGVAVETMLSKSHALAV</sequence>
<organism evidence="1 2">
    <name type="scientific">Cordyceps javanica</name>
    <dbReference type="NCBI Taxonomy" id="43265"/>
    <lineage>
        <taxon>Eukaryota</taxon>
        <taxon>Fungi</taxon>
        <taxon>Dikarya</taxon>
        <taxon>Ascomycota</taxon>
        <taxon>Pezizomycotina</taxon>
        <taxon>Sordariomycetes</taxon>
        <taxon>Hypocreomycetidae</taxon>
        <taxon>Hypocreales</taxon>
        <taxon>Cordycipitaceae</taxon>
        <taxon>Cordyceps</taxon>
    </lineage>
</organism>
<gene>
    <name evidence="1" type="ORF">IF1G_06040</name>
</gene>
<dbReference type="EMBL" id="SPUK01000008">
    <property type="protein sequence ID" value="TQV95053.1"/>
    <property type="molecule type" value="Genomic_DNA"/>
</dbReference>
<dbReference type="Proteomes" id="UP000315783">
    <property type="component" value="Unassembled WGS sequence"/>
</dbReference>
<dbReference type="AlphaFoldDB" id="A0A545V028"/>